<comment type="caution">
    <text evidence="1">The sequence shown here is derived from an EMBL/GenBank/DDBJ whole genome shotgun (WGS) entry which is preliminary data.</text>
</comment>
<accession>A0A2M9WCG4</accession>
<reference evidence="1 2" key="1">
    <citation type="submission" date="2017-11" db="EMBL/GenBank/DDBJ databases">
        <title>The genome sequence of Pantoea rodasii DSM 26611.</title>
        <authorList>
            <person name="Gao J."/>
            <person name="Mao X."/>
            <person name="Sun J."/>
        </authorList>
    </citation>
    <scope>NUCLEOTIDE SEQUENCE [LARGE SCALE GENOMIC DNA]</scope>
    <source>
        <strain evidence="1 2">DSM 26611</strain>
    </source>
</reference>
<organism evidence="1 2">
    <name type="scientific">Pantoea rodasii</name>
    <dbReference type="NCBI Taxonomy" id="1076549"/>
    <lineage>
        <taxon>Bacteria</taxon>
        <taxon>Pseudomonadati</taxon>
        <taxon>Pseudomonadota</taxon>
        <taxon>Gammaproteobacteria</taxon>
        <taxon>Enterobacterales</taxon>
        <taxon>Erwiniaceae</taxon>
        <taxon>Pantoea</taxon>
    </lineage>
</organism>
<gene>
    <name evidence="1" type="ORF">PRCB_12765</name>
</gene>
<evidence type="ECO:0000313" key="1">
    <source>
        <dbReference type="EMBL" id="PJZ05225.1"/>
    </source>
</evidence>
<protein>
    <submittedName>
        <fullName evidence="1">Uncharacterized protein</fullName>
    </submittedName>
</protein>
<evidence type="ECO:0000313" key="2">
    <source>
        <dbReference type="Proteomes" id="UP000232062"/>
    </source>
</evidence>
<dbReference type="Proteomes" id="UP000232062">
    <property type="component" value="Unassembled WGS sequence"/>
</dbReference>
<dbReference type="AlphaFoldDB" id="A0A2M9WCG4"/>
<name>A0A2M9WCG4_9GAMM</name>
<dbReference type="EMBL" id="PIQI01000018">
    <property type="protein sequence ID" value="PJZ05225.1"/>
    <property type="molecule type" value="Genomic_DNA"/>
</dbReference>
<sequence length="113" mass="12941">MVNVRDDGDVTQIFDHSFASGIIEITRYCTRIKRKTEHDHSIPLKFLVVLFFNTNNGALICTEMVFCTFLGRNFIDEAPNWCASSILVQWPTHLRARHSAIFTIVIKLAQNSL</sequence>
<keyword evidence="2" id="KW-1185">Reference proteome</keyword>
<proteinExistence type="predicted"/>